<keyword evidence="5" id="KW-1185">Reference proteome</keyword>
<dbReference type="RefSeq" id="WP_103082559.1">
    <property type="nucleotide sequence ID" value="NZ_CP021850.1"/>
</dbReference>
<sequence>MSEHYYTENPSSKLIEKQFSFSIKDKTLHFKSVSGVFAFSEKVDKASQLLIKAFSPSGTDVLDLGCGYGAIGLFIKALFPDQKVLLSDINSRAIEYAALNARENNLEVELVKSDLFSNLPQAAFDDIVSNPPIAAGKKLNTELIHQSYEHLRPGGSLWLVAFHNKGGSTLRNIMSDRYGNVQDVVKSGGIRVYRSSRTE</sequence>
<evidence type="ECO:0000256" key="1">
    <source>
        <dbReference type="ARBA" id="ARBA00022603"/>
    </source>
</evidence>
<dbReference type="Proteomes" id="UP000236151">
    <property type="component" value="Unassembled WGS sequence"/>
</dbReference>
<evidence type="ECO:0000256" key="2">
    <source>
        <dbReference type="ARBA" id="ARBA00022679"/>
    </source>
</evidence>
<proteinExistence type="predicted"/>
<dbReference type="PANTHER" id="PTHR47816:SF4">
    <property type="entry name" value="RIBOSOMAL RNA SMALL SUBUNIT METHYLTRANSFERASE C"/>
    <property type="match status" value="1"/>
</dbReference>
<dbReference type="KEGG" id="cthd:CDO33_17660"/>
<dbReference type="InterPro" id="IPR007848">
    <property type="entry name" value="Small_mtfrase_dom"/>
</dbReference>
<evidence type="ECO:0000313" key="4">
    <source>
        <dbReference type="EMBL" id="PNT96590.1"/>
    </source>
</evidence>
<dbReference type="InterPro" id="IPR029063">
    <property type="entry name" value="SAM-dependent_MTases_sf"/>
</dbReference>
<dbReference type="OrthoDB" id="9764961at2"/>
<dbReference type="SUPFAM" id="SSF53335">
    <property type="entry name" value="S-adenosyl-L-methionine-dependent methyltransferases"/>
    <property type="match status" value="1"/>
</dbReference>
<dbReference type="GO" id="GO:0032259">
    <property type="term" value="P:methylation"/>
    <property type="evidence" value="ECO:0007669"/>
    <property type="project" value="UniProtKB-KW"/>
</dbReference>
<gene>
    <name evidence="4" type="ORF">CDQ84_15055</name>
</gene>
<comment type="caution">
    <text evidence="4">The sequence shown here is derived from an EMBL/GenBank/DDBJ whole genome shotgun (WGS) entry which is preliminary data.</text>
</comment>
<dbReference type="AlphaFoldDB" id="A0A2K2EXH2"/>
<dbReference type="GO" id="GO:0008757">
    <property type="term" value="F:S-adenosylmethionine-dependent methyltransferase activity"/>
    <property type="evidence" value="ECO:0007669"/>
    <property type="project" value="InterPro"/>
</dbReference>
<dbReference type="CDD" id="cd02440">
    <property type="entry name" value="AdoMet_MTases"/>
    <property type="match status" value="1"/>
</dbReference>
<evidence type="ECO:0000313" key="5">
    <source>
        <dbReference type="Proteomes" id="UP000236151"/>
    </source>
</evidence>
<evidence type="ECO:0000259" key="3">
    <source>
        <dbReference type="Pfam" id="PF05175"/>
    </source>
</evidence>
<protein>
    <submittedName>
        <fullName evidence="4">Methyltransferase</fullName>
    </submittedName>
</protein>
<name>A0A2K2EXH2_9CLOT</name>
<feature type="domain" description="Methyltransferase small" evidence="3">
    <location>
        <begin position="28"/>
        <end position="194"/>
    </location>
</feature>
<dbReference type="Pfam" id="PF05175">
    <property type="entry name" value="MTS"/>
    <property type="match status" value="1"/>
</dbReference>
<dbReference type="PANTHER" id="PTHR47816">
    <property type="entry name" value="RIBOSOMAL RNA SMALL SUBUNIT METHYLTRANSFERASE C"/>
    <property type="match status" value="1"/>
</dbReference>
<dbReference type="EMBL" id="NIOJ01000047">
    <property type="protein sequence ID" value="PNT96590.1"/>
    <property type="molecule type" value="Genomic_DNA"/>
</dbReference>
<accession>A0A2K2EXH2</accession>
<keyword evidence="2 4" id="KW-0808">Transferase</keyword>
<dbReference type="InterPro" id="IPR046977">
    <property type="entry name" value="RsmC/RlmG"/>
</dbReference>
<keyword evidence="1 4" id="KW-0489">Methyltransferase</keyword>
<reference evidence="4 5" key="1">
    <citation type="submission" date="2017-06" db="EMBL/GenBank/DDBJ databases">
        <title>Investigating the central metabolism of Clostridium thermosuccinogenes.</title>
        <authorList>
            <person name="Koendjbiharie J.G."/>
            <person name="van Kranenburg R."/>
        </authorList>
    </citation>
    <scope>NUCLEOTIDE SEQUENCE [LARGE SCALE GENOMIC DNA]</scope>
    <source>
        <strain evidence="4 5">DSM 5806</strain>
    </source>
</reference>
<dbReference type="Gene3D" id="3.40.50.150">
    <property type="entry name" value="Vaccinia Virus protein VP39"/>
    <property type="match status" value="1"/>
</dbReference>
<organism evidence="4 5">
    <name type="scientific">Clostridium thermosuccinogenes</name>
    <dbReference type="NCBI Taxonomy" id="84032"/>
    <lineage>
        <taxon>Bacteria</taxon>
        <taxon>Bacillati</taxon>
        <taxon>Bacillota</taxon>
        <taxon>Clostridia</taxon>
        <taxon>Eubacteriales</taxon>
        <taxon>Clostridiaceae</taxon>
        <taxon>Clostridium</taxon>
    </lineage>
</organism>